<dbReference type="Gene3D" id="3.40.1390.10">
    <property type="entry name" value="MurE/MurF, N-terminal domain"/>
    <property type="match status" value="1"/>
</dbReference>
<dbReference type="NCBIfam" id="TIGR01853">
    <property type="entry name" value="lipid_A_lpxD"/>
    <property type="match status" value="1"/>
</dbReference>
<dbReference type="InterPro" id="IPR011004">
    <property type="entry name" value="Trimer_LpxA-like_sf"/>
</dbReference>
<dbReference type="InterPro" id="IPR001451">
    <property type="entry name" value="Hexapep"/>
</dbReference>
<keyword evidence="10" id="KW-1185">Reference proteome</keyword>
<evidence type="ECO:0000313" key="10">
    <source>
        <dbReference type="Proteomes" id="UP001196509"/>
    </source>
</evidence>
<accession>A0AAE2ZN01</accession>
<dbReference type="GO" id="GO:0103118">
    <property type="term" value="F:UDP-3-O-[(3R)-3-hydroxyacyl]-glucosamine N-acyltransferase activity"/>
    <property type="evidence" value="ECO:0007669"/>
    <property type="project" value="UniProtKB-EC"/>
</dbReference>
<comment type="function">
    <text evidence="7">Catalyzes the N-acylation of UDP-3-O-acylglucosamine using 3-hydroxyacyl-ACP as the acyl donor. Is involved in the biosynthesis of lipid A, a phosphorylated glycolipid that anchors the lipopolysaccharide to the outer membrane of the cell.</text>
</comment>
<dbReference type="Pfam" id="PF04613">
    <property type="entry name" value="LpxD"/>
    <property type="match status" value="1"/>
</dbReference>
<evidence type="ECO:0000313" key="9">
    <source>
        <dbReference type="EMBL" id="MBW8639191.1"/>
    </source>
</evidence>
<keyword evidence="3 7" id="KW-0808">Transferase</keyword>
<dbReference type="AlphaFoldDB" id="A0AAE2ZN01"/>
<sequence length="350" mass="36048">MQEDRVLVGDPQFFQGVGPFDVATVARHAEGDADASEILLEGVASLEEASERQVSFLENRRYLATLSNTKAGAVIIHPALESQLPKGSIAIRSTEPYAAWARVCSLFHPVVDHAGDVHPTAFVDPLAVVDSSVRIGSHAVVEAGATVAAGCRIGAGATVGRGVSIGSDCVIESNASLSHAIVGSRVHIGAGCRIGQPGFGFASTKSGFLAIPQLGRVIIEDDVRVGANTTVDRGSAADTIIGKGTWIDNLVQIAHNVTIGQYCVIVAQVGVAGSTQIGNFVRIGGQAAIAGHLEIGDGASIGAQAGVISNVPPKAELLGSPAQPRRDFFRQIASARQGSRARGARATEGQ</sequence>
<keyword evidence="1 7" id="KW-0444">Lipid biosynthesis</keyword>
<dbReference type="GO" id="GO:0016020">
    <property type="term" value="C:membrane"/>
    <property type="evidence" value="ECO:0007669"/>
    <property type="project" value="GOC"/>
</dbReference>
<dbReference type="HAMAP" id="MF_00523">
    <property type="entry name" value="LpxD"/>
    <property type="match status" value="1"/>
</dbReference>
<dbReference type="EMBL" id="JAICBX010000003">
    <property type="protein sequence ID" value="MBW8639191.1"/>
    <property type="molecule type" value="Genomic_DNA"/>
</dbReference>
<dbReference type="Proteomes" id="UP001196509">
    <property type="component" value="Unassembled WGS sequence"/>
</dbReference>
<dbReference type="PANTHER" id="PTHR43378">
    <property type="entry name" value="UDP-3-O-ACYLGLUCOSAMINE N-ACYLTRANSFERASE"/>
    <property type="match status" value="1"/>
</dbReference>
<evidence type="ECO:0000256" key="6">
    <source>
        <dbReference type="ARBA" id="ARBA00023315"/>
    </source>
</evidence>
<evidence type="ECO:0000256" key="7">
    <source>
        <dbReference type="HAMAP-Rule" id="MF_00523"/>
    </source>
</evidence>
<proteinExistence type="inferred from homology"/>
<dbReference type="CDD" id="cd03352">
    <property type="entry name" value="LbH_LpxD"/>
    <property type="match status" value="1"/>
</dbReference>
<gene>
    <name evidence="7 9" type="primary">lpxD</name>
    <name evidence="9" type="ORF">K1W69_18495</name>
</gene>
<dbReference type="Pfam" id="PF00132">
    <property type="entry name" value="Hexapep"/>
    <property type="match status" value="1"/>
</dbReference>
<dbReference type="Pfam" id="PF14602">
    <property type="entry name" value="Hexapep_2"/>
    <property type="match status" value="2"/>
</dbReference>
<comment type="catalytic activity">
    <reaction evidence="7">
        <text>a UDP-3-O-[(3R)-3-hydroxyacyl]-alpha-D-glucosamine + a (3R)-hydroxyacyl-[ACP] = a UDP-2-N,3-O-bis[(3R)-3-hydroxyacyl]-alpha-D-glucosamine + holo-[ACP] + H(+)</text>
        <dbReference type="Rhea" id="RHEA:53836"/>
        <dbReference type="Rhea" id="RHEA-COMP:9685"/>
        <dbReference type="Rhea" id="RHEA-COMP:9945"/>
        <dbReference type="ChEBI" id="CHEBI:15378"/>
        <dbReference type="ChEBI" id="CHEBI:64479"/>
        <dbReference type="ChEBI" id="CHEBI:78827"/>
        <dbReference type="ChEBI" id="CHEBI:137740"/>
        <dbReference type="ChEBI" id="CHEBI:137748"/>
        <dbReference type="EC" id="2.3.1.191"/>
    </reaction>
</comment>
<reference evidence="9" key="1">
    <citation type="submission" date="2021-08" db="EMBL/GenBank/DDBJ databases">
        <title>Hoeflea bacterium WL0058 sp. nov., isolated from the sediment.</title>
        <authorList>
            <person name="Wang L."/>
            <person name="Zhang D."/>
        </authorList>
    </citation>
    <scope>NUCLEOTIDE SEQUENCE</scope>
    <source>
        <strain evidence="9">WL0058</strain>
    </source>
</reference>
<keyword evidence="2 7" id="KW-0441">Lipid A biosynthesis</keyword>
<dbReference type="PROSITE" id="PS00101">
    <property type="entry name" value="HEXAPEP_TRANSFERASES"/>
    <property type="match status" value="1"/>
</dbReference>
<keyword evidence="5 7" id="KW-0443">Lipid metabolism</keyword>
<organism evidence="9 10">
    <name type="scientific">Flavimaribacter sediminis</name>
    <dbReference type="NCBI Taxonomy" id="2865987"/>
    <lineage>
        <taxon>Bacteria</taxon>
        <taxon>Pseudomonadati</taxon>
        <taxon>Pseudomonadota</taxon>
        <taxon>Alphaproteobacteria</taxon>
        <taxon>Hyphomicrobiales</taxon>
        <taxon>Rhizobiaceae</taxon>
        <taxon>Flavimaribacter</taxon>
    </lineage>
</organism>
<keyword evidence="4 7" id="KW-0677">Repeat</keyword>
<keyword evidence="6 7" id="KW-0012">Acyltransferase</keyword>
<dbReference type="GO" id="GO:0009245">
    <property type="term" value="P:lipid A biosynthetic process"/>
    <property type="evidence" value="ECO:0007669"/>
    <property type="project" value="UniProtKB-UniRule"/>
</dbReference>
<comment type="pathway">
    <text evidence="7">Bacterial outer membrane biogenesis; LPS lipid A biosynthesis.</text>
</comment>
<evidence type="ECO:0000256" key="4">
    <source>
        <dbReference type="ARBA" id="ARBA00022737"/>
    </source>
</evidence>
<dbReference type="GO" id="GO:0016410">
    <property type="term" value="F:N-acyltransferase activity"/>
    <property type="evidence" value="ECO:0007669"/>
    <property type="project" value="InterPro"/>
</dbReference>
<dbReference type="Gene3D" id="2.160.10.10">
    <property type="entry name" value="Hexapeptide repeat proteins"/>
    <property type="match status" value="1"/>
</dbReference>
<dbReference type="EC" id="2.3.1.191" evidence="7"/>
<dbReference type="PANTHER" id="PTHR43378:SF2">
    <property type="entry name" value="UDP-3-O-ACYLGLUCOSAMINE N-ACYLTRANSFERASE 1, MITOCHONDRIAL-RELATED"/>
    <property type="match status" value="1"/>
</dbReference>
<evidence type="ECO:0000259" key="8">
    <source>
        <dbReference type="Pfam" id="PF04613"/>
    </source>
</evidence>
<protein>
    <recommendedName>
        <fullName evidence="7">UDP-3-O-acylglucosamine N-acyltransferase</fullName>
        <ecNumber evidence="7">2.3.1.191</ecNumber>
    </recommendedName>
</protein>
<dbReference type="RefSeq" id="WP_220229894.1">
    <property type="nucleotide sequence ID" value="NZ_JAICBX010000003.1"/>
</dbReference>
<feature type="active site" description="Proton acceptor" evidence="7">
    <location>
        <position position="255"/>
    </location>
</feature>
<feature type="domain" description="UDP-3-O-[3-hydroxymyristoyl] glucosamine N-acyltransferase non-repeat region" evidence="8">
    <location>
        <begin position="38"/>
        <end position="105"/>
    </location>
</feature>
<evidence type="ECO:0000256" key="2">
    <source>
        <dbReference type="ARBA" id="ARBA00022556"/>
    </source>
</evidence>
<dbReference type="InterPro" id="IPR018357">
    <property type="entry name" value="Hexapep_transf_CS"/>
</dbReference>
<evidence type="ECO:0000256" key="5">
    <source>
        <dbReference type="ARBA" id="ARBA00023098"/>
    </source>
</evidence>
<comment type="caution">
    <text evidence="9">The sequence shown here is derived from an EMBL/GenBank/DDBJ whole genome shotgun (WGS) entry which is preliminary data.</text>
</comment>
<dbReference type="SUPFAM" id="SSF51161">
    <property type="entry name" value="Trimeric LpxA-like enzymes"/>
    <property type="match status" value="1"/>
</dbReference>
<dbReference type="InterPro" id="IPR020573">
    <property type="entry name" value="UDP_GlcNAc_AcTrfase_non-rep"/>
</dbReference>
<evidence type="ECO:0000256" key="3">
    <source>
        <dbReference type="ARBA" id="ARBA00022679"/>
    </source>
</evidence>
<name>A0AAE2ZN01_9HYPH</name>
<dbReference type="InterPro" id="IPR007691">
    <property type="entry name" value="LpxD"/>
</dbReference>
<dbReference type="NCBIfam" id="NF002060">
    <property type="entry name" value="PRK00892.1"/>
    <property type="match status" value="1"/>
</dbReference>
<comment type="similarity">
    <text evidence="7">Belongs to the transferase hexapeptide repeat family. LpxD subfamily.</text>
</comment>
<evidence type="ECO:0000256" key="1">
    <source>
        <dbReference type="ARBA" id="ARBA00022516"/>
    </source>
</evidence>
<comment type="subunit">
    <text evidence="7">Homotrimer.</text>
</comment>